<protein>
    <submittedName>
        <fullName evidence="2">Uncharacterized protein</fullName>
    </submittedName>
</protein>
<dbReference type="HOGENOM" id="CLU_604140_0_0_1"/>
<evidence type="ECO:0000313" key="3">
    <source>
        <dbReference type="Proteomes" id="UP000030653"/>
    </source>
</evidence>
<proteinExistence type="predicted"/>
<gene>
    <name evidence="2" type="ORF">DACRYDRAFT_107503</name>
</gene>
<feature type="compositionally biased region" description="Polar residues" evidence="1">
    <location>
        <begin position="222"/>
        <end position="231"/>
    </location>
</feature>
<organism evidence="2 3">
    <name type="scientific">Dacryopinax primogenitus (strain DJM 731)</name>
    <name type="common">Brown rot fungus</name>
    <dbReference type="NCBI Taxonomy" id="1858805"/>
    <lineage>
        <taxon>Eukaryota</taxon>
        <taxon>Fungi</taxon>
        <taxon>Dikarya</taxon>
        <taxon>Basidiomycota</taxon>
        <taxon>Agaricomycotina</taxon>
        <taxon>Dacrymycetes</taxon>
        <taxon>Dacrymycetales</taxon>
        <taxon>Dacrymycetaceae</taxon>
        <taxon>Dacryopinax</taxon>
    </lineage>
</organism>
<reference evidence="2 3" key="1">
    <citation type="journal article" date="2012" name="Science">
        <title>The Paleozoic origin of enzymatic lignin decomposition reconstructed from 31 fungal genomes.</title>
        <authorList>
            <person name="Floudas D."/>
            <person name="Binder M."/>
            <person name="Riley R."/>
            <person name="Barry K."/>
            <person name="Blanchette R.A."/>
            <person name="Henrissat B."/>
            <person name="Martinez A.T."/>
            <person name="Otillar R."/>
            <person name="Spatafora J.W."/>
            <person name="Yadav J.S."/>
            <person name="Aerts A."/>
            <person name="Benoit I."/>
            <person name="Boyd A."/>
            <person name="Carlson A."/>
            <person name="Copeland A."/>
            <person name="Coutinho P.M."/>
            <person name="de Vries R.P."/>
            <person name="Ferreira P."/>
            <person name="Findley K."/>
            <person name="Foster B."/>
            <person name="Gaskell J."/>
            <person name="Glotzer D."/>
            <person name="Gorecki P."/>
            <person name="Heitman J."/>
            <person name="Hesse C."/>
            <person name="Hori C."/>
            <person name="Igarashi K."/>
            <person name="Jurgens J.A."/>
            <person name="Kallen N."/>
            <person name="Kersten P."/>
            <person name="Kohler A."/>
            <person name="Kuees U."/>
            <person name="Kumar T.K.A."/>
            <person name="Kuo A."/>
            <person name="LaButti K."/>
            <person name="Larrondo L.F."/>
            <person name="Lindquist E."/>
            <person name="Ling A."/>
            <person name="Lombard V."/>
            <person name="Lucas S."/>
            <person name="Lundell T."/>
            <person name="Martin R."/>
            <person name="McLaughlin D.J."/>
            <person name="Morgenstern I."/>
            <person name="Morin E."/>
            <person name="Murat C."/>
            <person name="Nagy L.G."/>
            <person name="Nolan M."/>
            <person name="Ohm R.A."/>
            <person name="Patyshakuliyeva A."/>
            <person name="Rokas A."/>
            <person name="Ruiz-Duenas F.J."/>
            <person name="Sabat G."/>
            <person name="Salamov A."/>
            <person name="Samejima M."/>
            <person name="Schmutz J."/>
            <person name="Slot J.C."/>
            <person name="St John F."/>
            <person name="Stenlid J."/>
            <person name="Sun H."/>
            <person name="Sun S."/>
            <person name="Syed K."/>
            <person name="Tsang A."/>
            <person name="Wiebenga A."/>
            <person name="Young D."/>
            <person name="Pisabarro A."/>
            <person name="Eastwood D.C."/>
            <person name="Martin F."/>
            <person name="Cullen D."/>
            <person name="Grigoriev I.V."/>
            <person name="Hibbett D.S."/>
        </authorList>
    </citation>
    <scope>NUCLEOTIDE SEQUENCE [LARGE SCALE GENOMIC DNA]</scope>
    <source>
        <strain evidence="2 3">DJM-731 SS1</strain>
    </source>
</reference>
<evidence type="ECO:0000256" key="1">
    <source>
        <dbReference type="SAM" id="MobiDB-lite"/>
    </source>
</evidence>
<feature type="region of interest" description="Disordered" evidence="1">
    <location>
        <begin position="140"/>
        <end position="240"/>
    </location>
</feature>
<dbReference type="Proteomes" id="UP000030653">
    <property type="component" value="Unassembled WGS sequence"/>
</dbReference>
<evidence type="ECO:0000313" key="2">
    <source>
        <dbReference type="EMBL" id="EJU01766.1"/>
    </source>
</evidence>
<keyword evidence="3" id="KW-1185">Reference proteome</keyword>
<accession>M5FVE4</accession>
<feature type="compositionally biased region" description="Basic residues" evidence="1">
    <location>
        <begin position="148"/>
        <end position="169"/>
    </location>
</feature>
<dbReference type="GeneID" id="63683549"/>
<dbReference type="EMBL" id="JH795863">
    <property type="protein sequence ID" value="EJU01766.1"/>
    <property type="molecule type" value="Genomic_DNA"/>
</dbReference>
<sequence length="453" mass="49148">MAAPTYLSTYARTLPKSCPVQKSTSTSSSASDSDDLNAPELTSGASHHSSSAQEDEINTDVSPISPTFIIPELPSAGTDSLGIGLGLSLDCSGKRGISIISFPTLKTDVDPAVAPNRAASPVGASSPARPACLSLPSDDGYEGEYEHRRGRSACRPRPRHHYHYQHHQPRVVMYRSDSDSDDQKANRPEVAHRPAFNTHQGSQIPPSSPNRKDNPRIRTPSPLGSDQSTPKASAIIPCPSGQHSSRYLQVPEANGEHLLAAALKGLGIRHVSSPSNGRMSPGKHMTPGGECKLDIPGISVRVEEVDPDEPSLSLEQKSKKATLSNTPRRPSNPPSIYLHSAPRQRTRNVSPLSRPHVPSSPPIPPRLRGSPLLAQMGHKNQPRVFSAPVISSAEQMESLMLQDDRMHKHKMFAPDRPKEKRLKYVVTPPPTTKTRNVFDGETTVGFNPYFKVL</sequence>
<dbReference type="RefSeq" id="XP_040628663.1">
    <property type="nucleotide sequence ID" value="XM_040768487.1"/>
</dbReference>
<feature type="compositionally biased region" description="Polar residues" evidence="1">
    <location>
        <begin position="43"/>
        <end position="52"/>
    </location>
</feature>
<name>M5FVE4_DACPD</name>
<feature type="region of interest" description="Disordered" evidence="1">
    <location>
        <begin position="17"/>
        <end position="65"/>
    </location>
</feature>
<feature type="region of interest" description="Disordered" evidence="1">
    <location>
        <begin position="304"/>
        <end position="365"/>
    </location>
</feature>
<dbReference type="OrthoDB" id="3359040at2759"/>
<dbReference type="AlphaFoldDB" id="M5FVE4"/>
<feature type="compositionally biased region" description="Basic and acidic residues" evidence="1">
    <location>
        <begin position="176"/>
        <end position="192"/>
    </location>
</feature>